<dbReference type="OrthoDB" id="412463at2759"/>
<reference evidence="1" key="1">
    <citation type="submission" date="2022-10" db="EMBL/GenBank/DDBJ databases">
        <authorList>
            <person name="Chen Y."/>
            <person name="Dougan E. K."/>
            <person name="Chan C."/>
            <person name="Rhodes N."/>
            <person name="Thang M."/>
        </authorList>
    </citation>
    <scope>NUCLEOTIDE SEQUENCE</scope>
</reference>
<dbReference type="Proteomes" id="UP001152797">
    <property type="component" value="Unassembled WGS sequence"/>
</dbReference>
<gene>
    <name evidence="1" type="ORF">C1SCF055_LOCUS12717</name>
</gene>
<dbReference type="EMBL" id="CAMXCT020000970">
    <property type="protein sequence ID" value="CAL1138622.1"/>
    <property type="molecule type" value="Genomic_DNA"/>
</dbReference>
<sequence>MPRLGSCHLWQLAEHGRLATFGQQLRKPWVILSDARSRLEQSLGLSYGELLQFLSQQLQSSVALAHVSGNVYLGPQLEDLKMSGEQVLVANLFSHGEIGVDAIASPSAQPDADTLRLLRCIATYPKLRWIHGVDPVVPRESEAATSDANGGTPSWGEVVKPVKRSLMKKHPLLRELMGDLDTPGTCLQHSNFIHHDIEGDSLEECQVSAARIAAKRAYGEAGRGGGCALLTSSGFILSGSEISNSISGITPLQVALVSLGANGLCPSTVLSVAYAGQVGQLLGDEKLREQVIPQAALRVVDLE</sequence>
<evidence type="ECO:0000313" key="4">
    <source>
        <dbReference type="Proteomes" id="UP001152797"/>
    </source>
</evidence>
<organism evidence="1">
    <name type="scientific">Cladocopium goreaui</name>
    <dbReference type="NCBI Taxonomy" id="2562237"/>
    <lineage>
        <taxon>Eukaryota</taxon>
        <taxon>Sar</taxon>
        <taxon>Alveolata</taxon>
        <taxon>Dinophyceae</taxon>
        <taxon>Suessiales</taxon>
        <taxon>Symbiodiniaceae</taxon>
        <taxon>Cladocopium</taxon>
    </lineage>
</organism>
<protein>
    <submittedName>
        <fullName evidence="3">Cytidine/deoxycytidylate deaminase zinc-binding domain-containing protein</fullName>
    </submittedName>
</protein>
<evidence type="ECO:0000313" key="1">
    <source>
        <dbReference type="EMBL" id="CAI3985247.1"/>
    </source>
</evidence>
<keyword evidence="4" id="KW-1185">Reference proteome</keyword>
<dbReference type="EMBL" id="CAMXCT030000970">
    <property type="protein sequence ID" value="CAL4772559.1"/>
    <property type="molecule type" value="Genomic_DNA"/>
</dbReference>
<reference evidence="2" key="2">
    <citation type="submission" date="2024-04" db="EMBL/GenBank/DDBJ databases">
        <authorList>
            <person name="Chen Y."/>
            <person name="Shah S."/>
            <person name="Dougan E. K."/>
            <person name="Thang M."/>
            <person name="Chan C."/>
        </authorList>
    </citation>
    <scope>NUCLEOTIDE SEQUENCE [LARGE SCALE GENOMIC DNA]</scope>
</reference>
<evidence type="ECO:0000313" key="2">
    <source>
        <dbReference type="EMBL" id="CAL1138622.1"/>
    </source>
</evidence>
<name>A0A9P1C4B5_9DINO</name>
<proteinExistence type="predicted"/>
<accession>A0A9P1C4B5</accession>
<comment type="caution">
    <text evidence="1">The sequence shown here is derived from an EMBL/GenBank/DDBJ whole genome shotgun (WGS) entry which is preliminary data.</text>
</comment>
<evidence type="ECO:0000313" key="3">
    <source>
        <dbReference type="EMBL" id="CAL4772559.1"/>
    </source>
</evidence>
<dbReference type="EMBL" id="CAMXCT010000970">
    <property type="protein sequence ID" value="CAI3985247.1"/>
    <property type="molecule type" value="Genomic_DNA"/>
</dbReference>
<dbReference type="AlphaFoldDB" id="A0A9P1C4B5"/>